<gene>
    <name evidence="2" type="ORF">O181_084261</name>
</gene>
<feature type="compositionally biased region" description="Basic and acidic residues" evidence="1">
    <location>
        <begin position="117"/>
        <end position="132"/>
    </location>
</feature>
<feature type="region of interest" description="Disordered" evidence="1">
    <location>
        <begin position="28"/>
        <end position="144"/>
    </location>
</feature>
<protein>
    <submittedName>
        <fullName evidence="2">Uncharacterized protein</fullName>
    </submittedName>
</protein>
<keyword evidence="3" id="KW-1185">Reference proteome</keyword>
<accession>A0A9Q3FQM9</accession>
<comment type="caution">
    <text evidence="2">The sequence shown here is derived from an EMBL/GenBank/DDBJ whole genome shotgun (WGS) entry which is preliminary data.</text>
</comment>
<evidence type="ECO:0000313" key="2">
    <source>
        <dbReference type="EMBL" id="MBW0544546.1"/>
    </source>
</evidence>
<proteinExistence type="predicted"/>
<reference evidence="2" key="1">
    <citation type="submission" date="2021-03" db="EMBL/GenBank/DDBJ databases">
        <title>Draft genome sequence of rust myrtle Austropuccinia psidii MF-1, a brazilian biotype.</title>
        <authorList>
            <person name="Quecine M.C."/>
            <person name="Pachon D.M.R."/>
            <person name="Bonatelli M.L."/>
            <person name="Correr F.H."/>
            <person name="Franceschini L.M."/>
            <person name="Leite T.F."/>
            <person name="Margarido G.R.A."/>
            <person name="Almeida C.A."/>
            <person name="Ferrarezi J.A."/>
            <person name="Labate C.A."/>
        </authorList>
    </citation>
    <scope>NUCLEOTIDE SEQUENCE</scope>
    <source>
        <strain evidence="2">MF-1</strain>
    </source>
</reference>
<sequence>MPVFRPESFATRSSGNIPVSVQELVYGGREGGVGPSAKSLDGKNELLSSSEEFRVPREYSRPSKGLDTQFLQRTSPKDKSLVEKPKHFVRGRKEGKNPSGRSSSLHKKEPSSTSAKKVQESPKEQAKGKDQVEQALPTKLQNSKERKVIHGYCFQYGNSCDGIKKQGEGNI</sequence>
<feature type="compositionally biased region" description="Basic and acidic residues" evidence="1">
    <location>
        <begin position="75"/>
        <end position="96"/>
    </location>
</feature>
<dbReference type="Proteomes" id="UP000765509">
    <property type="component" value="Unassembled WGS sequence"/>
</dbReference>
<dbReference type="EMBL" id="AVOT02049392">
    <property type="protein sequence ID" value="MBW0544546.1"/>
    <property type="molecule type" value="Genomic_DNA"/>
</dbReference>
<name>A0A9Q3FQM9_9BASI</name>
<organism evidence="2 3">
    <name type="scientific">Austropuccinia psidii MF-1</name>
    <dbReference type="NCBI Taxonomy" id="1389203"/>
    <lineage>
        <taxon>Eukaryota</taxon>
        <taxon>Fungi</taxon>
        <taxon>Dikarya</taxon>
        <taxon>Basidiomycota</taxon>
        <taxon>Pucciniomycotina</taxon>
        <taxon>Pucciniomycetes</taxon>
        <taxon>Pucciniales</taxon>
        <taxon>Sphaerophragmiaceae</taxon>
        <taxon>Austropuccinia</taxon>
    </lineage>
</organism>
<evidence type="ECO:0000313" key="3">
    <source>
        <dbReference type="Proteomes" id="UP000765509"/>
    </source>
</evidence>
<feature type="compositionally biased region" description="Basic and acidic residues" evidence="1">
    <location>
        <begin position="51"/>
        <end position="61"/>
    </location>
</feature>
<dbReference type="AlphaFoldDB" id="A0A9Q3FQM9"/>
<evidence type="ECO:0000256" key="1">
    <source>
        <dbReference type="SAM" id="MobiDB-lite"/>
    </source>
</evidence>